<evidence type="ECO:0000259" key="10">
    <source>
        <dbReference type="PROSITE" id="PS50076"/>
    </source>
</evidence>
<feature type="binding site" evidence="8">
    <location>
        <position position="184"/>
    </location>
    <ligand>
        <name>Zn(2+)</name>
        <dbReference type="ChEBI" id="CHEBI:29105"/>
        <label>2</label>
    </ligand>
</feature>
<dbReference type="PANTHER" id="PTHR43096:SF52">
    <property type="entry name" value="DNAJ HOMOLOG 1, MITOCHONDRIAL-RELATED"/>
    <property type="match status" value="1"/>
</dbReference>
<dbReference type="GO" id="GO:0008270">
    <property type="term" value="F:zinc ion binding"/>
    <property type="evidence" value="ECO:0007669"/>
    <property type="project" value="UniProtKB-UniRule"/>
</dbReference>
<dbReference type="STRING" id="1798364.A3G54_03700"/>
<dbReference type="FunFam" id="2.60.260.20:FF:000005">
    <property type="entry name" value="Chaperone protein dnaJ 1, mitochondrial"/>
    <property type="match status" value="1"/>
</dbReference>
<feature type="domain" description="CR-type" evidence="11">
    <location>
        <begin position="128"/>
        <end position="210"/>
    </location>
</feature>
<evidence type="ECO:0000256" key="2">
    <source>
        <dbReference type="ARBA" id="ARBA00022737"/>
    </source>
</evidence>
<dbReference type="Pfam" id="PF00226">
    <property type="entry name" value="DnaJ"/>
    <property type="match status" value="1"/>
</dbReference>
<feature type="repeat" description="CXXCXGXG motif" evidence="8">
    <location>
        <begin position="184"/>
        <end position="191"/>
    </location>
</feature>
<feature type="repeat" description="CXXCXGXG motif" evidence="8">
    <location>
        <begin position="158"/>
        <end position="165"/>
    </location>
</feature>
<evidence type="ECO:0000256" key="1">
    <source>
        <dbReference type="ARBA" id="ARBA00022723"/>
    </source>
</evidence>
<evidence type="ECO:0000256" key="4">
    <source>
        <dbReference type="ARBA" id="ARBA00022833"/>
    </source>
</evidence>
<feature type="domain" description="J" evidence="10">
    <location>
        <begin position="4"/>
        <end position="65"/>
    </location>
</feature>
<dbReference type="SMART" id="SM00271">
    <property type="entry name" value="DnaJ"/>
    <property type="match status" value="1"/>
</dbReference>
<name>A0A1F5Y0X3_9BACT</name>
<feature type="repeat" description="CXXCXGXG motif" evidence="8">
    <location>
        <begin position="141"/>
        <end position="148"/>
    </location>
</feature>
<dbReference type="InterPro" id="IPR002939">
    <property type="entry name" value="DnaJ_C"/>
</dbReference>
<dbReference type="GO" id="GO:0005524">
    <property type="term" value="F:ATP binding"/>
    <property type="evidence" value="ECO:0007669"/>
    <property type="project" value="InterPro"/>
</dbReference>
<comment type="subcellular location">
    <subcellularLocation>
        <location evidence="8">Cytoplasm</location>
    </subcellularLocation>
</comment>
<protein>
    <recommendedName>
        <fullName evidence="7 8">Chaperone protein DnaJ</fullName>
    </recommendedName>
</protein>
<evidence type="ECO:0000259" key="11">
    <source>
        <dbReference type="PROSITE" id="PS51188"/>
    </source>
</evidence>
<dbReference type="PANTHER" id="PTHR43096">
    <property type="entry name" value="DNAJ HOMOLOG 1, MITOCHONDRIAL-RELATED"/>
    <property type="match status" value="1"/>
</dbReference>
<feature type="binding site" evidence="8">
    <location>
        <position position="161"/>
    </location>
    <ligand>
        <name>Zn(2+)</name>
        <dbReference type="ChEBI" id="CHEBI:29105"/>
        <label>2</label>
    </ligand>
</feature>
<dbReference type="InterPro" id="IPR008971">
    <property type="entry name" value="HSP40/DnaJ_pept-bd"/>
</dbReference>
<feature type="binding site" evidence="8">
    <location>
        <position position="198"/>
    </location>
    <ligand>
        <name>Zn(2+)</name>
        <dbReference type="ChEBI" id="CHEBI:29105"/>
        <label>1</label>
    </ligand>
</feature>
<dbReference type="GO" id="GO:0009408">
    <property type="term" value="P:response to heat"/>
    <property type="evidence" value="ECO:0007669"/>
    <property type="project" value="InterPro"/>
</dbReference>
<keyword evidence="8" id="KW-0963">Cytoplasm</keyword>
<dbReference type="InterPro" id="IPR001623">
    <property type="entry name" value="DnaJ_domain"/>
</dbReference>
<dbReference type="InterPro" id="IPR036410">
    <property type="entry name" value="HSP_DnaJ_Cys-rich_dom_sf"/>
</dbReference>
<evidence type="ECO:0000256" key="7">
    <source>
        <dbReference type="ARBA" id="ARBA00067609"/>
    </source>
</evidence>
<dbReference type="GO" id="GO:0031072">
    <property type="term" value="F:heat shock protein binding"/>
    <property type="evidence" value="ECO:0007669"/>
    <property type="project" value="InterPro"/>
</dbReference>
<dbReference type="SUPFAM" id="SSF57938">
    <property type="entry name" value="DnaJ/Hsp40 cysteine-rich domain"/>
    <property type="match status" value="1"/>
</dbReference>
<dbReference type="SUPFAM" id="SSF49493">
    <property type="entry name" value="HSP40/DnaJ peptide-binding domain"/>
    <property type="match status" value="2"/>
</dbReference>
<feature type="binding site" evidence="8">
    <location>
        <position position="158"/>
    </location>
    <ligand>
        <name>Zn(2+)</name>
        <dbReference type="ChEBI" id="CHEBI:29105"/>
        <label>2</label>
    </ligand>
</feature>
<dbReference type="InterPro" id="IPR036869">
    <property type="entry name" value="J_dom_sf"/>
</dbReference>
<gene>
    <name evidence="8" type="primary">dnaJ</name>
    <name evidence="12" type="ORF">A3G54_03700</name>
</gene>
<dbReference type="PRINTS" id="PR00625">
    <property type="entry name" value="JDOMAIN"/>
</dbReference>
<feature type="binding site" evidence="8">
    <location>
        <position position="201"/>
    </location>
    <ligand>
        <name>Zn(2+)</name>
        <dbReference type="ChEBI" id="CHEBI:29105"/>
        <label>1</label>
    </ligand>
</feature>
<dbReference type="Pfam" id="PF00684">
    <property type="entry name" value="DnaJ_CXXCXGXG"/>
    <property type="match status" value="1"/>
</dbReference>
<proteinExistence type="inferred from homology"/>
<dbReference type="GO" id="GO:0005737">
    <property type="term" value="C:cytoplasm"/>
    <property type="evidence" value="ECO:0007669"/>
    <property type="project" value="UniProtKB-SubCell"/>
</dbReference>
<dbReference type="CDD" id="cd10719">
    <property type="entry name" value="DnaJ_zf"/>
    <property type="match status" value="1"/>
</dbReference>
<evidence type="ECO:0000313" key="12">
    <source>
        <dbReference type="EMBL" id="OGF93837.1"/>
    </source>
</evidence>
<dbReference type="InterPro" id="IPR018253">
    <property type="entry name" value="DnaJ_domain_CS"/>
</dbReference>
<keyword evidence="2 8" id="KW-0677">Repeat</keyword>
<dbReference type="NCBIfam" id="TIGR02349">
    <property type="entry name" value="DnaJ_bact"/>
    <property type="match status" value="1"/>
</dbReference>
<comment type="function">
    <text evidence="8">Participates actively in the response to hyperosmotic and heat shock by preventing the aggregation of stress-denatured proteins and by disaggregating proteins, also in an autonomous, DnaK-independent fashion. Unfolded proteins bind initially to DnaJ; upon interaction with the DnaJ-bound protein, DnaK hydrolyzes its bound ATP, resulting in the formation of a stable complex. GrpE releases ADP from DnaK; ATP binding to DnaK triggers the release of the substrate protein, thus completing the reaction cycle. Several rounds of ATP-dependent interactions between DnaJ, DnaK and GrpE are required for fully efficient folding. Also involved, together with DnaK and GrpE, in the DNA replication of plasmids through activation of initiation proteins.</text>
</comment>
<dbReference type="InterPro" id="IPR012724">
    <property type="entry name" value="DnaJ"/>
</dbReference>
<dbReference type="Pfam" id="PF01556">
    <property type="entry name" value="DnaJ_C"/>
    <property type="match status" value="1"/>
</dbReference>
<dbReference type="PROSITE" id="PS00636">
    <property type="entry name" value="DNAJ_1"/>
    <property type="match status" value="1"/>
</dbReference>
<feature type="binding site" evidence="8">
    <location>
        <position position="141"/>
    </location>
    <ligand>
        <name>Zn(2+)</name>
        <dbReference type="ChEBI" id="CHEBI:29105"/>
        <label>1</label>
    </ligand>
</feature>
<dbReference type="PROSITE" id="PS51188">
    <property type="entry name" value="ZF_CR"/>
    <property type="match status" value="1"/>
</dbReference>
<sequence>MPKDYYEILGVQRNASKDEIKKAFRKLAHKHHPDKGGKENDFKEINEAYQVLSDEKKRAEYDHYGRVFSDQAGGGHGATGFDFGDMSGFDFGDIFEDLFNMGGRGTRVKRGRDISIEVDVNFEESIFGVQRKVLLTKAAYCSNCQGSGVAPGSKTKTCTSCNGSGTVRESGKSFLGSFMRVVECRKCIGRGKIPDEICGVCKGGGVVHKREEIVVNVPPGIRDGEIIKISGSGEVVSGGVAGDLYIRINVSKHALFTREGEDLVMDLAIPITEAILGSERTINALDGILKVKIPAGIDSGESLRIRGRGVPGAEGARRGDLIIRISVKTPKHLSKKAKEIIEELKKEGI</sequence>
<dbReference type="Gene3D" id="1.10.287.110">
    <property type="entry name" value="DnaJ domain"/>
    <property type="match status" value="1"/>
</dbReference>
<accession>A0A1F5Y0X3</accession>
<reference evidence="12 13" key="1">
    <citation type="journal article" date="2016" name="Nat. Commun.">
        <title>Thousands of microbial genomes shed light on interconnected biogeochemical processes in an aquifer system.</title>
        <authorList>
            <person name="Anantharaman K."/>
            <person name="Brown C.T."/>
            <person name="Hug L.A."/>
            <person name="Sharon I."/>
            <person name="Castelle C.J."/>
            <person name="Probst A.J."/>
            <person name="Thomas B.C."/>
            <person name="Singh A."/>
            <person name="Wilkins M.J."/>
            <person name="Karaoz U."/>
            <person name="Brodie E.L."/>
            <person name="Williams K.H."/>
            <person name="Hubbard S.S."/>
            <person name="Banfield J.F."/>
        </authorList>
    </citation>
    <scope>NUCLEOTIDE SEQUENCE [LARGE SCALE GENOMIC DNA]</scope>
</reference>
<dbReference type="GO" id="GO:0006260">
    <property type="term" value="P:DNA replication"/>
    <property type="evidence" value="ECO:0007669"/>
    <property type="project" value="UniProtKB-KW"/>
</dbReference>
<keyword evidence="5 8" id="KW-0143">Chaperone</keyword>
<keyword evidence="8" id="KW-0346">Stress response</keyword>
<dbReference type="InterPro" id="IPR001305">
    <property type="entry name" value="HSP_DnaJ_Cys-rich_dom"/>
</dbReference>
<comment type="caution">
    <text evidence="12">The sequence shown here is derived from an EMBL/GenBank/DDBJ whole genome shotgun (WGS) entry which is preliminary data.</text>
</comment>
<feature type="zinc finger region" description="CR-type" evidence="9">
    <location>
        <begin position="128"/>
        <end position="210"/>
    </location>
</feature>
<dbReference type="CDD" id="cd06257">
    <property type="entry name" value="DnaJ"/>
    <property type="match status" value="1"/>
</dbReference>
<dbReference type="Gene3D" id="2.10.230.10">
    <property type="entry name" value="Heat shock protein DnaJ, cysteine-rich domain"/>
    <property type="match status" value="1"/>
</dbReference>
<dbReference type="Gene3D" id="2.60.260.20">
    <property type="entry name" value="Urease metallochaperone UreE, N-terminal domain"/>
    <property type="match status" value="2"/>
</dbReference>
<keyword evidence="1 8" id="KW-0479">Metal-binding</keyword>
<feature type="binding site" evidence="8">
    <location>
        <position position="144"/>
    </location>
    <ligand>
        <name>Zn(2+)</name>
        <dbReference type="ChEBI" id="CHEBI:29105"/>
        <label>1</label>
    </ligand>
</feature>
<evidence type="ECO:0000256" key="3">
    <source>
        <dbReference type="ARBA" id="ARBA00022771"/>
    </source>
</evidence>
<dbReference type="GO" id="GO:0042026">
    <property type="term" value="P:protein refolding"/>
    <property type="evidence" value="ECO:0007669"/>
    <property type="project" value="TreeGrafter"/>
</dbReference>
<dbReference type="SUPFAM" id="SSF46565">
    <property type="entry name" value="Chaperone J-domain"/>
    <property type="match status" value="1"/>
</dbReference>
<feature type="binding site" evidence="8">
    <location>
        <position position="187"/>
    </location>
    <ligand>
        <name>Zn(2+)</name>
        <dbReference type="ChEBI" id="CHEBI:29105"/>
        <label>2</label>
    </ligand>
</feature>
<comment type="cofactor">
    <cofactor evidence="8">
        <name>Zn(2+)</name>
        <dbReference type="ChEBI" id="CHEBI:29105"/>
    </cofactor>
    <text evidence="8">Binds 2 Zn(2+) ions per monomer.</text>
</comment>
<keyword evidence="4 8" id="KW-0862">Zinc</keyword>
<dbReference type="PROSITE" id="PS50076">
    <property type="entry name" value="DNAJ_2"/>
    <property type="match status" value="1"/>
</dbReference>
<comment type="similarity">
    <text evidence="6 8">Belongs to the DnaJ family.</text>
</comment>
<comment type="domain">
    <text evidence="8">The J domain is necessary and sufficient to stimulate DnaK ATPase activity. Zinc center 1 plays an important role in the autonomous, DnaK-independent chaperone activity of DnaJ. Zinc center 2 is essential for interaction with DnaK and for DnaJ activity.</text>
</comment>
<dbReference type="CDD" id="cd10747">
    <property type="entry name" value="DnaJ_C"/>
    <property type="match status" value="1"/>
</dbReference>
<dbReference type="HAMAP" id="MF_01152">
    <property type="entry name" value="DnaJ"/>
    <property type="match status" value="1"/>
</dbReference>
<evidence type="ECO:0000313" key="13">
    <source>
        <dbReference type="Proteomes" id="UP000178894"/>
    </source>
</evidence>
<dbReference type="EMBL" id="MFIQ01000002">
    <property type="protein sequence ID" value="OGF93837.1"/>
    <property type="molecule type" value="Genomic_DNA"/>
</dbReference>
<feature type="repeat" description="CXXCXGXG motif" evidence="8">
    <location>
        <begin position="198"/>
        <end position="205"/>
    </location>
</feature>
<dbReference type="NCBIfam" id="NF008035">
    <property type="entry name" value="PRK10767.1"/>
    <property type="match status" value="1"/>
</dbReference>
<evidence type="ECO:0000256" key="9">
    <source>
        <dbReference type="PROSITE-ProRule" id="PRU00546"/>
    </source>
</evidence>
<keyword evidence="8" id="KW-0235">DNA replication</keyword>
<dbReference type="GO" id="GO:0051082">
    <property type="term" value="F:unfolded protein binding"/>
    <property type="evidence" value="ECO:0007669"/>
    <property type="project" value="UniProtKB-UniRule"/>
</dbReference>
<evidence type="ECO:0000256" key="8">
    <source>
        <dbReference type="HAMAP-Rule" id="MF_01152"/>
    </source>
</evidence>
<evidence type="ECO:0000256" key="6">
    <source>
        <dbReference type="ARBA" id="ARBA00061004"/>
    </source>
</evidence>
<keyword evidence="3 8" id="KW-0863">Zinc-finger</keyword>
<evidence type="ECO:0000256" key="5">
    <source>
        <dbReference type="ARBA" id="ARBA00023186"/>
    </source>
</evidence>
<comment type="subunit">
    <text evidence="8">Homodimer.</text>
</comment>
<dbReference type="FunFam" id="2.10.230.10:FF:000002">
    <property type="entry name" value="Molecular chaperone DnaJ"/>
    <property type="match status" value="1"/>
</dbReference>
<organism evidence="12 13">
    <name type="scientific">Candidatus Giovannonibacteria bacterium RIFCSPLOWO2_12_FULL_44_15</name>
    <dbReference type="NCBI Taxonomy" id="1798364"/>
    <lineage>
        <taxon>Bacteria</taxon>
        <taxon>Candidatus Giovannoniibacteriota</taxon>
    </lineage>
</organism>
<dbReference type="AlphaFoldDB" id="A0A1F5Y0X3"/>
<dbReference type="Proteomes" id="UP000178894">
    <property type="component" value="Unassembled WGS sequence"/>
</dbReference>